<organism evidence="1 2">
    <name type="scientific">Coccidioides immitis H538.4</name>
    <dbReference type="NCBI Taxonomy" id="396776"/>
    <lineage>
        <taxon>Eukaryota</taxon>
        <taxon>Fungi</taxon>
        <taxon>Dikarya</taxon>
        <taxon>Ascomycota</taxon>
        <taxon>Pezizomycotina</taxon>
        <taxon>Eurotiomycetes</taxon>
        <taxon>Eurotiomycetidae</taxon>
        <taxon>Onygenales</taxon>
        <taxon>Onygenaceae</taxon>
        <taxon>Coccidioides</taxon>
    </lineage>
</organism>
<evidence type="ECO:0000313" key="1">
    <source>
        <dbReference type="EMBL" id="KMU83505.1"/>
    </source>
</evidence>
<protein>
    <submittedName>
        <fullName evidence="1">Uncharacterized protein</fullName>
    </submittedName>
</protein>
<dbReference type="EMBL" id="DS016983">
    <property type="protein sequence ID" value="KMU83505.1"/>
    <property type="molecule type" value="Genomic_DNA"/>
</dbReference>
<sequence>MELREKACCEEDVECKKVSMEHRVSIPENIATGWSKMVRSVESEHISFGIDWMIAMLLLFLRKSDIYGLS</sequence>
<dbReference type="AlphaFoldDB" id="A0A0J8RE49"/>
<reference evidence="2" key="1">
    <citation type="journal article" date="2010" name="Genome Res.">
        <title>Population genomic sequencing of Coccidioides fungi reveals recent hybridization and transposon control.</title>
        <authorList>
            <person name="Neafsey D.E."/>
            <person name="Barker B.M."/>
            <person name="Sharpton T.J."/>
            <person name="Stajich J.E."/>
            <person name="Park D.J."/>
            <person name="Whiston E."/>
            <person name="Hung C.-Y."/>
            <person name="McMahan C."/>
            <person name="White J."/>
            <person name="Sykes S."/>
            <person name="Heiman D."/>
            <person name="Young S."/>
            <person name="Zeng Q."/>
            <person name="Abouelleil A."/>
            <person name="Aftuck L."/>
            <person name="Bessette D."/>
            <person name="Brown A."/>
            <person name="FitzGerald M."/>
            <person name="Lui A."/>
            <person name="Macdonald J.P."/>
            <person name="Priest M."/>
            <person name="Orbach M.J."/>
            <person name="Galgiani J.N."/>
            <person name="Kirkland T.N."/>
            <person name="Cole G.T."/>
            <person name="Birren B.W."/>
            <person name="Henn M.R."/>
            <person name="Taylor J.W."/>
            <person name="Rounsley S.D."/>
        </authorList>
    </citation>
    <scope>NUCLEOTIDE SEQUENCE [LARGE SCALE GENOMIC DNA]</scope>
    <source>
        <strain evidence="2">H538.4</strain>
    </source>
</reference>
<name>A0A0J8RE49_COCIT</name>
<gene>
    <name evidence="1" type="ORF">CIHG_01287</name>
</gene>
<dbReference type="Proteomes" id="UP000054563">
    <property type="component" value="Unassembled WGS sequence"/>
</dbReference>
<accession>A0A0J8RE49</accession>
<proteinExistence type="predicted"/>
<dbReference type="VEuPathDB" id="FungiDB:CIHG_01287"/>
<evidence type="ECO:0000313" key="2">
    <source>
        <dbReference type="Proteomes" id="UP000054563"/>
    </source>
</evidence>